<dbReference type="SUPFAM" id="SSF53807">
    <property type="entry name" value="Helical backbone' metal receptor"/>
    <property type="match status" value="1"/>
</dbReference>
<dbReference type="InterPro" id="IPR002491">
    <property type="entry name" value="ABC_transptr_periplasmic_BD"/>
</dbReference>
<protein>
    <submittedName>
        <fullName evidence="3">Iron ABC transporter substrate-binding protein</fullName>
    </submittedName>
</protein>
<evidence type="ECO:0000313" key="4">
    <source>
        <dbReference type="Proteomes" id="UP000037425"/>
    </source>
</evidence>
<feature type="domain" description="Fe/B12 periplasmic-binding" evidence="2">
    <location>
        <begin position="42"/>
        <end position="316"/>
    </location>
</feature>
<dbReference type="PANTHER" id="PTHR30535">
    <property type="entry name" value="VITAMIN B12-BINDING PROTEIN"/>
    <property type="match status" value="1"/>
</dbReference>
<accession>A0A0L8BEK9</accession>
<dbReference type="Pfam" id="PF01497">
    <property type="entry name" value="Peripla_BP_2"/>
    <property type="match status" value="1"/>
</dbReference>
<reference evidence="4" key="1">
    <citation type="submission" date="2015-07" db="EMBL/GenBank/DDBJ databases">
        <title>Whole genome sequence of an Ensifer adhaerens strain isolated from a cave pool in the Wind Cave National Park.</title>
        <authorList>
            <person name="Eng W.W.H."/>
            <person name="Gan H.M."/>
            <person name="Barton H.A."/>
            <person name="Savka M.A."/>
        </authorList>
    </citation>
    <scope>NUCLEOTIDE SEQUENCE [LARGE SCALE GENOMIC DNA]</scope>
    <source>
        <strain evidence="4">SD006</strain>
    </source>
</reference>
<sequence>MKTFFASSALLLLTLAATPALAYPVTVKSCNREVTFDAAPKRAVANDVNLTEMMLALKLQDRMVGYTGVSGWKTLDEKLRKGVKALPELAEKYPTKEVLLNADADFYFAGWNYGMKVGGEVTPETLAPFKINVYELTESCIHIMAKGKPVMDDMFVDLLNLGRIFGVEDRAQALVDGYRRDLDKITAGIGGIERPTRVFVYDSGEEKPFTSGRFGIPTAMIEAAGGVNVMDDVEKSWTEISWEPVIDKNPEVVVIVNYGEVSAEQKIAFMKSNPAFRNIDAVKNDRFVVLDYVEATPGPRNIDAIARLAKAFHAQAM</sequence>
<dbReference type="PANTHER" id="PTHR30535:SF7">
    <property type="entry name" value="IRON(III) DICITRATE-BINDING PROTEIN"/>
    <property type="match status" value="1"/>
</dbReference>
<gene>
    <name evidence="3" type="ORF">AC244_32250</name>
</gene>
<evidence type="ECO:0000256" key="1">
    <source>
        <dbReference type="SAM" id="SignalP"/>
    </source>
</evidence>
<dbReference type="RefSeq" id="WP_053252892.1">
    <property type="nucleotide sequence ID" value="NZ_LGAP01000043.1"/>
</dbReference>
<dbReference type="CDD" id="cd01148">
    <property type="entry name" value="TroA_a"/>
    <property type="match status" value="1"/>
</dbReference>
<proteinExistence type="predicted"/>
<dbReference type="PROSITE" id="PS50983">
    <property type="entry name" value="FE_B12_PBP"/>
    <property type="match status" value="1"/>
</dbReference>
<dbReference type="OrthoDB" id="9797850at2"/>
<dbReference type="AlphaFoldDB" id="A0A0L8BEK9"/>
<feature type="signal peptide" evidence="1">
    <location>
        <begin position="1"/>
        <end position="22"/>
    </location>
</feature>
<keyword evidence="1" id="KW-0732">Signal</keyword>
<dbReference type="InterPro" id="IPR050902">
    <property type="entry name" value="ABC_Transporter_SBP"/>
</dbReference>
<dbReference type="EMBL" id="LGAP01000043">
    <property type="protein sequence ID" value="KOF12995.1"/>
    <property type="molecule type" value="Genomic_DNA"/>
</dbReference>
<evidence type="ECO:0000313" key="3">
    <source>
        <dbReference type="EMBL" id="KOF12995.1"/>
    </source>
</evidence>
<feature type="chain" id="PRO_5005581010" evidence="1">
    <location>
        <begin position="23"/>
        <end position="317"/>
    </location>
</feature>
<organism evidence="3 4">
    <name type="scientific">Ensifer adhaerens</name>
    <name type="common">Sinorhizobium morelense</name>
    <dbReference type="NCBI Taxonomy" id="106592"/>
    <lineage>
        <taxon>Bacteria</taxon>
        <taxon>Pseudomonadati</taxon>
        <taxon>Pseudomonadota</taxon>
        <taxon>Alphaproteobacteria</taxon>
        <taxon>Hyphomicrobiales</taxon>
        <taxon>Rhizobiaceae</taxon>
        <taxon>Sinorhizobium/Ensifer group</taxon>
        <taxon>Ensifer</taxon>
    </lineage>
</organism>
<dbReference type="Gene3D" id="3.40.50.1980">
    <property type="entry name" value="Nitrogenase molybdenum iron protein domain"/>
    <property type="match status" value="2"/>
</dbReference>
<dbReference type="PATRIC" id="fig|106592.7.peg.5918"/>
<evidence type="ECO:0000259" key="2">
    <source>
        <dbReference type="PROSITE" id="PS50983"/>
    </source>
</evidence>
<name>A0A0L8BEK9_ENSAD</name>
<comment type="caution">
    <text evidence="3">The sequence shown here is derived from an EMBL/GenBank/DDBJ whole genome shotgun (WGS) entry which is preliminary data.</text>
</comment>
<dbReference type="Proteomes" id="UP000037425">
    <property type="component" value="Unassembled WGS sequence"/>
</dbReference>